<dbReference type="InterPro" id="IPR013783">
    <property type="entry name" value="Ig-like_fold"/>
</dbReference>
<dbReference type="RefSeq" id="WP_014279513.1">
    <property type="nucleotide sequence ID" value="NC_016641.1"/>
</dbReference>
<dbReference type="Gene3D" id="2.60.120.920">
    <property type="match status" value="1"/>
</dbReference>
<dbReference type="Proteomes" id="UP000005876">
    <property type="component" value="Chromosome"/>
</dbReference>
<evidence type="ECO:0000256" key="1">
    <source>
        <dbReference type="ARBA" id="ARBA00023054"/>
    </source>
</evidence>
<keyword evidence="3" id="KW-0732">Signal</keyword>
<reference evidence="7" key="1">
    <citation type="submission" date="2011-11" db="EMBL/GenBank/DDBJ databases">
        <title>Complete sequence of Paenibacillus terrae HPL-003.</title>
        <authorList>
            <person name="Shin S.H."/>
            <person name="Kim S."/>
            <person name="Kim J.Y."/>
        </authorList>
    </citation>
    <scope>NUCLEOTIDE SEQUENCE [LARGE SCALE GENOMIC DNA]</scope>
    <source>
        <strain evidence="7">HPL-003</strain>
    </source>
</reference>
<evidence type="ECO:0000259" key="5">
    <source>
        <dbReference type="PROSITE" id="PS50853"/>
    </source>
</evidence>
<keyword evidence="1" id="KW-0175">Coiled coil</keyword>
<dbReference type="CDD" id="cd12886">
    <property type="entry name" value="SPRY_like"/>
    <property type="match status" value="1"/>
</dbReference>
<dbReference type="PROSITE" id="PS50188">
    <property type="entry name" value="B302_SPRY"/>
    <property type="match status" value="1"/>
</dbReference>
<dbReference type="SUPFAM" id="SSF49265">
    <property type="entry name" value="Fibronectin type III"/>
    <property type="match status" value="1"/>
</dbReference>
<dbReference type="eggNOG" id="COG4733">
    <property type="taxonomic scope" value="Bacteria"/>
</dbReference>
<evidence type="ECO:0000259" key="4">
    <source>
        <dbReference type="PROSITE" id="PS50188"/>
    </source>
</evidence>
<dbReference type="AlphaFoldDB" id="G7VV11"/>
<dbReference type="PROSITE" id="PS50853">
    <property type="entry name" value="FN3"/>
    <property type="match status" value="1"/>
</dbReference>
<name>G7VV11_PAETH</name>
<dbReference type="InterPro" id="IPR043136">
    <property type="entry name" value="B30.2/SPRY_sf"/>
</dbReference>
<dbReference type="InterPro" id="IPR013320">
    <property type="entry name" value="ConA-like_dom_sf"/>
</dbReference>
<dbReference type="InterPro" id="IPR003877">
    <property type="entry name" value="SPRY_dom"/>
</dbReference>
<dbReference type="STRING" id="985665.HPL003_10095"/>
<organism evidence="6 7">
    <name type="scientific">Paenibacillus terrae (strain HPL-003)</name>
    <dbReference type="NCBI Taxonomy" id="985665"/>
    <lineage>
        <taxon>Bacteria</taxon>
        <taxon>Bacillati</taxon>
        <taxon>Bacillota</taxon>
        <taxon>Bacilli</taxon>
        <taxon>Bacillales</taxon>
        <taxon>Paenibacillaceae</taxon>
        <taxon>Paenibacillus</taxon>
    </lineage>
</organism>
<feature type="signal peptide" evidence="3">
    <location>
        <begin position="1"/>
        <end position="25"/>
    </location>
</feature>
<dbReference type="SUPFAM" id="SSF49899">
    <property type="entry name" value="Concanavalin A-like lectins/glucanases"/>
    <property type="match status" value="1"/>
</dbReference>
<dbReference type="KEGG" id="pta:HPL003_10095"/>
<feature type="domain" description="Fibronectin type-III" evidence="5">
    <location>
        <begin position="191"/>
        <end position="286"/>
    </location>
</feature>
<sequence length="378" mass="40978">MKRVITSLLLLGLFTLIGLSSSTYAATKNVVWEKSQSVSATVDSNGTKASVGKTKGKWYWEVTVTAQASTTTGIGIVGEGKQYNGPGTGALQNWMYYAANGNTFPGIVSSGTTYTLKDVIGVALNMDDDKISWYKNGVLVYTSTFKPSDLPGEIVTPSITGGSTGSFSFDTNFGATPFTYSIPEGFLPYQQPENSITLSATGNEENIQLKWDGIPGVTTYKIERALTPGGPYEEIASDISGTSYTDNKVEENTTYYYVVSTNISSTDQVVSNEANATTLKKSTPDPSEPTEPSEPAQPTGDRAILTITMDNGFDKEFDLSKKELNAFIAWYDAKDAGRGASFFAIDKHNNNKGPFSNRKDYVIFNKILTFEVSEYSTK</sequence>
<dbReference type="InterPro" id="IPR001870">
    <property type="entry name" value="B30.2/SPRY"/>
</dbReference>
<evidence type="ECO:0000313" key="7">
    <source>
        <dbReference type="Proteomes" id="UP000005876"/>
    </source>
</evidence>
<evidence type="ECO:0008006" key="8">
    <source>
        <dbReference type="Google" id="ProtNLM"/>
    </source>
</evidence>
<proteinExistence type="predicted"/>
<reference evidence="6 7" key="3">
    <citation type="journal article" date="2012" name="J. Bacteriol.">
        <title>Genome Sequence of Paenibacillus terrae HPL-003, a Xylanase-Producing Bacterium Isolated from Soil Found in Forest Residue.</title>
        <authorList>
            <person name="Shin S.H."/>
            <person name="Kim S."/>
            <person name="Kim J.Y."/>
            <person name="Song H.Y."/>
            <person name="Cho S.J."/>
            <person name="Kim D.R."/>
            <person name="Lee K.I."/>
            <person name="Lim H.K."/>
            <person name="Park N.J."/>
            <person name="Hwang I.T."/>
            <person name="Yang K.S."/>
        </authorList>
    </citation>
    <scope>NUCLEOTIDE SEQUENCE [LARGE SCALE GENOMIC DNA]</scope>
    <source>
        <strain evidence="6 7">HPL-003</strain>
    </source>
</reference>
<dbReference type="OrthoDB" id="2609250at2"/>
<dbReference type="InterPro" id="IPR036116">
    <property type="entry name" value="FN3_sf"/>
</dbReference>
<dbReference type="Gene3D" id="2.60.40.10">
    <property type="entry name" value="Immunoglobulins"/>
    <property type="match status" value="1"/>
</dbReference>
<dbReference type="HOGENOM" id="CLU_801315_0_0_9"/>
<gene>
    <name evidence="6" type="ordered locus">HPL003_10095</name>
</gene>
<dbReference type="eggNOG" id="COG5492">
    <property type="taxonomic scope" value="Bacteria"/>
</dbReference>
<evidence type="ECO:0000256" key="2">
    <source>
        <dbReference type="SAM" id="MobiDB-lite"/>
    </source>
</evidence>
<evidence type="ECO:0000256" key="3">
    <source>
        <dbReference type="SAM" id="SignalP"/>
    </source>
</evidence>
<dbReference type="EMBL" id="CP003107">
    <property type="protein sequence ID" value="AET58780.1"/>
    <property type="molecule type" value="Genomic_DNA"/>
</dbReference>
<feature type="chain" id="PRO_5003504607" description="B30.2/SPRY domain-containing protein" evidence="3">
    <location>
        <begin position="26"/>
        <end position="378"/>
    </location>
</feature>
<accession>G7VV11</accession>
<dbReference type="Pfam" id="PF00622">
    <property type="entry name" value="SPRY"/>
    <property type="match status" value="1"/>
</dbReference>
<dbReference type="InterPro" id="IPR003961">
    <property type="entry name" value="FN3_dom"/>
</dbReference>
<reference key="2">
    <citation type="submission" date="2011-11" db="EMBL/GenBank/DDBJ databases">
        <authorList>
            <person name="Shin S.H."/>
            <person name="Kim S."/>
            <person name="Kim J.Y."/>
        </authorList>
    </citation>
    <scope>NUCLEOTIDE SEQUENCE</scope>
    <source>
        <strain>HPL-003</strain>
    </source>
</reference>
<protein>
    <recommendedName>
        <fullName evidence="8">B30.2/SPRY domain-containing protein</fullName>
    </recommendedName>
</protein>
<feature type="region of interest" description="Disordered" evidence="2">
    <location>
        <begin position="277"/>
        <end position="301"/>
    </location>
</feature>
<feature type="domain" description="B30.2/SPRY" evidence="4">
    <location>
        <begin position="1"/>
        <end position="178"/>
    </location>
</feature>
<evidence type="ECO:0000313" key="6">
    <source>
        <dbReference type="EMBL" id="AET58780.1"/>
    </source>
</evidence>